<dbReference type="InterPro" id="IPR018711">
    <property type="entry name" value="NAGPA"/>
</dbReference>
<name>A0A175RZK9_9MICO</name>
<reference evidence="2 3" key="1">
    <citation type="journal article" date="2016" name="Front. Microbiol.">
        <title>Genomic Resource of Rice Seed Associated Bacteria.</title>
        <authorList>
            <person name="Midha S."/>
            <person name="Bansal K."/>
            <person name="Sharma S."/>
            <person name="Kumar N."/>
            <person name="Patil P.P."/>
            <person name="Chaudhry V."/>
            <person name="Patil P.B."/>
        </authorList>
    </citation>
    <scope>NUCLEOTIDE SEQUENCE [LARGE SCALE GENOMIC DNA]</scope>
    <source>
        <strain evidence="2 3">NS184</strain>
    </source>
</reference>
<proteinExistence type="predicted"/>
<dbReference type="Pfam" id="PF09992">
    <property type="entry name" value="NAGPA"/>
    <property type="match status" value="1"/>
</dbReference>
<protein>
    <recommendedName>
        <fullName evidence="1">Phosphodiester glycosidase domain-containing protein</fullName>
    </recommendedName>
</protein>
<dbReference type="RefSeq" id="WP_058725258.1">
    <property type="nucleotide sequence ID" value="NZ_LDQC01000033.1"/>
</dbReference>
<sequence>MGNPQLVSVDSDTKLPPSSVLTALDGRNDQRYRSVNAQPVTVTVEHKVHALGYPYAVMRARTGGTFRPNLIDKRYGNDFDVTNPTSTGTAFKPTRERLDSFARRMGLPVVVNASGWNVTSNSGEVRGAQIRNGKIFHDFEATNLNGSPAGIEGMGLLPNGQLKCFSALRGDTAASMVAQGVVHSWSYGPNLVINGVAQDLTQQNWQYFLTEISARTIIGQSQTGDIIIIATVGKTSTSSTSGPTGITGNDMVSLAVSEGCYNASLFDGGGSTQAYTQGLYTIPSSDDSTGYDGIVGRRSVPDVFALTGEFVTSRVDTGWRTLPLRSGYVANDANSTPQVRQLDGMIEFRGIVKPSSGSFPTTDAIVGDLPQQFRFNGASKSWVSSGNGGNTRKISIATDFSVTVVGNTNTPTYMNLDQVFWLSDAIL</sequence>
<dbReference type="EMBL" id="LDQC01000033">
    <property type="protein sequence ID" value="KTR08282.1"/>
    <property type="molecule type" value="Genomic_DNA"/>
</dbReference>
<evidence type="ECO:0000313" key="2">
    <source>
        <dbReference type="EMBL" id="KTR08282.1"/>
    </source>
</evidence>
<evidence type="ECO:0000313" key="3">
    <source>
        <dbReference type="Proteomes" id="UP000078252"/>
    </source>
</evidence>
<dbReference type="PANTHER" id="PTHR40446:SF2">
    <property type="entry name" value="N-ACETYLGLUCOSAMINE-1-PHOSPHODIESTER ALPHA-N-ACETYLGLUCOSAMINIDASE"/>
    <property type="match status" value="1"/>
</dbReference>
<comment type="caution">
    <text evidence="2">The sequence shown here is derived from an EMBL/GenBank/DDBJ whole genome shotgun (WGS) entry which is preliminary data.</text>
</comment>
<dbReference type="STRING" id="33881.NS184_06150"/>
<dbReference type="OrthoDB" id="8205493at2"/>
<dbReference type="AlphaFoldDB" id="A0A175RZK9"/>
<feature type="domain" description="Phosphodiester glycosidase" evidence="1">
    <location>
        <begin position="109"/>
        <end position="306"/>
    </location>
</feature>
<dbReference type="PANTHER" id="PTHR40446">
    <property type="entry name" value="N-ACETYLGLUCOSAMINE-1-PHOSPHODIESTER ALPHA-N-ACETYLGLUCOSAMINIDASE"/>
    <property type="match status" value="1"/>
</dbReference>
<organism evidence="2 3">
    <name type="scientific">Curtobacterium luteum</name>
    <dbReference type="NCBI Taxonomy" id="33881"/>
    <lineage>
        <taxon>Bacteria</taxon>
        <taxon>Bacillati</taxon>
        <taxon>Actinomycetota</taxon>
        <taxon>Actinomycetes</taxon>
        <taxon>Micrococcales</taxon>
        <taxon>Microbacteriaceae</taxon>
        <taxon>Curtobacterium</taxon>
    </lineage>
</organism>
<accession>A0A175RZK9</accession>
<dbReference type="Proteomes" id="UP000078252">
    <property type="component" value="Unassembled WGS sequence"/>
</dbReference>
<evidence type="ECO:0000259" key="1">
    <source>
        <dbReference type="Pfam" id="PF09992"/>
    </source>
</evidence>
<dbReference type="PATRIC" id="fig|33881.3.peg.1529"/>
<gene>
    <name evidence="2" type="ORF">NS184_06150</name>
</gene>